<dbReference type="Gene3D" id="1.10.287.110">
    <property type="entry name" value="DnaJ domain"/>
    <property type="match status" value="1"/>
</dbReference>
<dbReference type="GO" id="GO:0005634">
    <property type="term" value="C:nucleus"/>
    <property type="evidence" value="ECO:0007669"/>
    <property type="project" value="UniProtKB-SubCell"/>
</dbReference>
<feature type="chain" id="PRO_5042060018" description="DnaJ homolog subfamily C member 1" evidence="8">
    <location>
        <begin position="20"/>
        <end position="428"/>
    </location>
</feature>
<gene>
    <name evidence="12" type="ORF">KIN20_023188</name>
</gene>
<keyword evidence="13" id="KW-1185">Reference proteome</keyword>
<feature type="transmembrane region" description="Helical" evidence="7">
    <location>
        <begin position="122"/>
        <end position="142"/>
    </location>
</feature>
<dbReference type="InterPro" id="IPR001623">
    <property type="entry name" value="DnaJ_domain"/>
</dbReference>
<proteinExistence type="predicted"/>
<evidence type="ECO:0000256" key="7">
    <source>
        <dbReference type="SAM" id="Phobius"/>
    </source>
</evidence>
<name>A0AAD5QSS8_PARTN</name>
<dbReference type="InterPro" id="IPR001005">
    <property type="entry name" value="SANT/Myb"/>
</dbReference>
<feature type="signal peptide" evidence="8">
    <location>
        <begin position="1"/>
        <end position="19"/>
    </location>
</feature>
<dbReference type="Proteomes" id="UP001196413">
    <property type="component" value="Unassembled WGS sequence"/>
</dbReference>
<dbReference type="PRINTS" id="PR00625">
    <property type="entry name" value="JDOMAIN"/>
</dbReference>
<dbReference type="PROSITE" id="PS50076">
    <property type="entry name" value="DNAJ_2"/>
    <property type="match status" value="1"/>
</dbReference>
<dbReference type="EMBL" id="JAHQIW010004674">
    <property type="protein sequence ID" value="KAJ1363343.1"/>
    <property type="molecule type" value="Genomic_DNA"/>
</dbReference>
<dbReference type="SMART" id="SM00717">
    <property type="entry name" value="SANT"/>
    <property type="match status" value="2"/>
</dbReference>
<feature type="domain" description="SANT" evidence="11">
    <location>
        <begin position="366"/>
        <end position="421"/>
    </location>
</feature>
<evidence type="ECO:0008006" key="14">
    <source>
        <dbReference type="Google" id="ProtNLM"/>
    </source>
</evidence>
<reference evidence="12" key="1">
    <citation type="submission" date="2021-06" db="EMBL/GenBank/DDBJ databases">
        <title>Parelaphostrongylus tenuis whole genome reference sequence.</title>
        <authorList>
            <person name="Garwood T.J."/>
            <person name="Larsen P.A."/>
            <person name="Fountain-Jones N.M."/>
            <person name="Garbe J.R."/>
            <person name="Macchietto M.G."/>
            <person name="Kania S.A."/>
            <person name="Gerhold R.W."/>
            <person name="Richards J.E."/>
            <person name="Wolf T.M."/>
        </authorList>
    </citation>
    <scope>NUCLEOTIDE SEQUENCE</scope>
    <source>
        <strain evidence="12">MNPRO001-30</strain>
        <tissue evidence="12">Meninges</tissue>
    </source>
</reference>
<evidence type="ECO:0000313" key="13">
    <source>
        <dbReference type="Proteomes" id="UP001196413"/>
    </source>
</evidence>
<dbReference type="CDD" id="cd00167">
    <property type="entry name" value="SANT"/>
    <property type="match status" value="1"/>
</dbReference>
<evidence type="ECO:0000256" key="1">
    <source>
        <dbReference type="ARBA" id="ARBA00004123"/>
    </source>
</evidence>
<evidence type="ECO:0000256" key="4">
    <source>
        <dbReference type="ARBA" id="ARBA00022989"/>
    </source>
</evidence>
<comment type="caution">
    <text evidence="12">The sequence shown here is derived from an EMBL/GenBank/DDBJ whole genome shotgun (WGS) entry which is preliminary data.</text>
</comment>
<sequence length="428" mass="49740">MRLIVLACFLLGSVRYATASWNSEELSLYDLVEAVNSNFYELFGITKDASTAEVKKAYRRLSLEWHPDRNDAPEATAKFRQIVSIYEVLKSTELRAKYDNVLEYGLPDWRQPIYYYRKMRKLSWYEAILVLIIVSTIAHYFMMWASYYEKYLVLSQTLRKSKKRDRKEESEGSSQQLRAALSSYRPQFQALLPFLIAKGLWRFFVTLGLIIRERMTTVEPVEEENIREYRRTTSAIPPREFTYEVATDLKAVSPNDPELYAKYCSESEENIKKQSGDIWSCEELYQLVRLTTEKFPSGTPNRWERVACVLNRSAQDVTAMAAKLKQIKREDFAKLAMGQQSNAVFDIRSGKATEASADRPCPAANQTTTEWSQIEQKQLEMALQRYPKGCENRWDNIAAAVPTKSKEQCQERLKELVELVRRKKLGMT</sequence>
<evidence type="ECO:0000256" key="6">
    <source>
        <dbReference type="ARBA" id="ARBA00037847"/>
    </source>
</evidence>
<dbReference type="GO" id="GO:0012505">
    <property type="term" value="C:endomembrane system"/>
    <property type="evidence" value="ECO:0007669"/>
    <property type="project" value="UniProtKB-SubCell"/>
</dbReference>
<evidence type="ECO:0000256" key="3">
    <source>
        <dbReference type="ARBA" id="ARBA00022729"/>
    </source>
</evidence>
<evidence type="ECO:0000256" key="5">
    <source>
        <dbReference type="ARBA" id="ARBA00023136"/>
    </source>
</evidence>
<dbReference type="InterPro" id="IPR009057">
    <property type="entry name" value="Homeodomain-like_sf"/>
</dbReference>
<dbReference type="Pfam" id="PF23082">
    <property type="entry name" value="Myb_DNA-binding_2"/>
    <property type="match status" value="2"/>
</dbReference>
<dbReference type="AlphaFoldDB" id="A0AAD5QSS8"/>
<evidence type="ECO:0000256" key="8">
    <source>
        <dbReference type="SAM" id="SignalP"/>
    </source>
</evidence>
<feature type="domain" description="J" evidence="9">
    <location>
        <begin position="38"/>
        <end position="102"/>
    </location>
</feature>
<evidence type="ECO:0000313" key="12">
    <source>
        <dbReference type="EMBL" id="KAJ1363343.1"/>
    </source>
</evidence>
<dbReference type="InterPro" id="IPR017884">
    <property type="entry name" value="SANT_dom"/>
</dbReference>
<protein>
    <recommendedName>
        <fullName evidence="14">DnaJ homolog subfamily C member 1</fullName>
    </recommendedName>
</protein>
<dbReference type="PANTHER" id="PTHR44653:SF2">
    <property type="entry name" value="DNAJ HOMOLOG SUBFAMILY C MEMBER 1"/>
    <property type="match status" value="1"/>
</dbReference>
<feature type="domain" description="Myb-like" evidence="10">
    <location>
        <begin position="363"/>
        <end position="417"/>
    </location>
</feature>
<keyword evidence="5 7" id="KW-0472">Membrane</keyword>
<accession>A0AAD5QSS8</accession>
<dbReference type="SUPFAM" id="SSF46565">
    <property type="entry name" value="Chaperone J-domain"/>
    <property type="match status" value="1"/>
</dbReference>
<dbReference type="SUPFAM" id="SSF46689">
    <property type="entry name" value="Homeodomain-like"/>
    <property type="match status" value="1"/>
</dbReference>
<dbReference type="Gene3D" id="1.10.10.60">
    <property type="entry name" value="Homeodomain-like"/>
    <property type="match status" value="2"/>
</dbReference>
<organism evidence="12 13">
    <name type="scientific">Parelaphostrongylus tenuis</name>
    <name type="common">Meningeal worm</name>
    <dbReference type="NCBI Taxonomy" id="148309"/>
    <lineage>
        <taxon>Eukaryota</taxon>
        <taxon>Metazoa</taxon>
        <taxon>Ecdysozoa</taxon>
        <taxon>Nematoda</taxon>
        <taxon>Chromadorea</taxon>
        <taxon>Rhabditida</taxon>
        <taxon>Rhabditina</taxon>
        <taxon>Rhabditomorpha</taxon>
        <taxon>Strongyloidea</taxon>
        <taxon>Metastrongylidae</taxon>
        <taxon>Parelaphostrongylus</taxon>
    </lineage>
</organism>
<evidence type="ECO:0000256" key="2">
    <source>
        <dbReference type="ARBA" id="ARBA00022692"/>
    </source>
</evidence>
<dbReference type="SMART" id="SM00271">
    <property type="entry name" value="DnaJ"/>
    <property type="match status" value="1"/>
</dbReference>
<dbReference type="InterPro" id="IPR052606">
    <property type="entry name" value="DnaJ_domain_protein"/>
</dbReference>
<evidence type="ECO:0000259" key="10">
    <source>
        <dbReference type="PROSITE" id="PS50090"/>
    </source>
</evidence>
<evidence type="ECO:0000259" key="9">
    <source>
        <dbReference type="PROSITE" id="PS50076"/>
    </source>
</evidence>
<feature type="transmembrane region" description="Helical" evidence="7">
    <location>
        <begin position="190"/>
        <end position="211"/>
    </location>
</feature>
<dbReference type="CDD" id="cd06257">
    <property type="entry name" value="DnaJ"/>
    <property type="match status" value="1"/>
</dbReference>
<comment type="subcellular location">
    <subcellularLocation>
        <location evidence="6">Endomembrane system</location>
        <topology evidence="6">Single-pass membrane protein</topology>
    </subcellularLocation>
    <subcellularLocation>
        <location evidence="1">Nucleus</location>
    </subcellularLocation>
</comment>
<keyword evidence="3 8" id="KW-0732">Signal</keyword>
<dbReference type="PROSITE" id="PS50090">
    <property type="entry name" value="MYB_LIKE"/>
    <property type="match status" value="1"/>
</dbReference>
<dbReference type="PANTHER" id="PTHR44653">
    <property type="entry name" value="DNAJ HOMOLOG SUBFAMILY C MEMBER 1"/>
    <property type="match status" value="1"/>
</dbReference>
<dbReference type="Pfam" id="PF00226">
    <property type="entry name" value="DnaJ"/>
    <property type="match status" value="1"/>
</dbReference>
<dbReference type="PROSITE" id="PS51293">
    <property type="entry name" value="SANT"/>
    <property type="match status" value="1"/>
</dbReference>
<keyword evidence="4 7" id="KW-1133">Transmembrane helix</keyword>
<evidence type="ECO:0000259" key="11">
    <source>
        <dbReference type="PROSITE" id="PS51293"/>
    </source>
</evidence>
<keyword evidence="2 7" id="KW-0812">Transmembrane</keyword>
<dbReference type="InterPro" id="IPR036869">
    <property type="entry name" value="J_dom_sf"/>
</dbReference>